<dbReference type="InterPro" id="IPR024079">
    <property type="entry name" value="MetalloPept_cat_dom_sf"/>
</dbReference>
<organism evidence="3 4">
    <name type="scientific">Fragilariopsis cylindrus CCMP1102</name>
    <dbReference type="NCBI Taxonomy" id="635003"/>
    <lineage>
        <taxon>Eukaryota</taxon>
        <taxon>Sar</taxon>
        <taxon>Stramenopiles</taxon>
        <taxon>Ochrophyta</taxon>
        <taxon>Bacillariophyta</taxon>
        <taxon>Bacillariophyceae</taxon>
        <taxon>Bacillariophycidae</taxon>
        <taxon>Bacillariales</taxon>
        <taxon>Bacillariaceae</taxon>
        <taxon>Fragilariopsis</taxon>
    </lineage>
</organism>
<feature type="compositionally biased region" description="Basic and acidic residues" evidence="1">
    <location>
        <begin position="45"/>
        <end position="61"/>
    </location>
</feature>
<dbReference type="GO" id="GO:0008237">
    <property type="term" value="F:metallopeptidase activity"/>
    <property type="evidence" value="ECO:0007669"/>
    <property type="project" value="InterPro"/>
</dbReference>
<dbReference type="InterPro" id="IPR008752">
    <property type="entry name" value="Peptidase_M11"/>
</dbReference>
<dbReference type="AlphaFoldDB" id="A0A1E7EWB1"/>
<proteinExistence type="predicted"/>
<feature type="compositionally biased region" description="Basic and acidic residues" evidence="1">
    <location>
        <begin position="133"/>
        <end position="144"/>
    </location>
</feature>
<evidence type="ECO:0000313" key="4">
    <source>
        <dbReference type="Proteomes" id="UP000095751"/>
    </source>
</evidence>
<feature type="domain" description="ShKT" evidence="2">
    <location>
        <begin position="503"/>
        <end position="544"/>
    </location>
</feature>
<accession>A0A1E7EWB1</accession>
<dbReference type="OrthoDB" id="48545at2759"/>
<gene>
    <name evidence="3" type="ORF">FRACYDRAFT_247795</name>
</gene>
<feature type="region of interest" description="Disordered" evidence="1">
    <location>
        <begin position="41"/>
        <end position="61"/>
    </location>
</feature>
<dbReference type="Pfam" id="PF05548">
    <property type="entry name" value="Peptidase_M11"/>
    <property type="match status" value="1"/>
</dbReference>
<sequence>MPTPSFSTSTLRGRRQLHLSKTECTLFLKDIQYLPIEEADSSGGEVKHHDHDHDHQKTDFHSSRTEEKWSCEFSPAQAKNLGVDTVEIEGIDEKFLQSHGAKSGRSTLFISEGTIEGTEKIIVPSTASVEVHELSKDEINDRRGQRQRRQQQHRNLATPSGRLRTLVVRVIAKDGTEPTASIQKMRADVFEDKLCLKSQYDACSHGQLKIEPYQGKTQTGRSISGGVVDVKINSNPVNGNKQTFETNAKAKAAELYGDLTQFDLILFCIPPGTGDWLAYAYVNRLDSYYNDNWCSSISTQVHEVGHNLGLAHSGEGFITYGDQSGMMGYSYDVDDAPKMCFNAAKSYELGWYTKQSKSVDPLTQILAKNWANSKSFVMNGVDDYQFGRNGSTNNLISLRLKQQNSADDYYIGFNRKAGMNSGTVEDANKVTIIRKTGGPNEYGQSWKVSKLSTNDNTSYTIKNFDNSSFNVNVKLVSIAGRDAKIKINVTNSVSCSKVKNRNLTYKNKKSKTCNWVSKKKRRRCSKTWRNENLSEWCPKTCGSC</sequence>
<reference evidence="3 4" key="1">
    <citation type="submission" date="2016-09" db="EMBL/GenBank/DDBJ databases">
        <title>Extensive genetic diversity and differential bi-allelic expression allows diatom success in the polar Southern Ocean.</title>
        <authorList>
            <consortium name="DOE Joint Genome Institute"/>
            <person name="Mock T."/>
            <person name="Otillar R.P."/>
            <person name="Strauss J."/>
            <person name="Dupont C."/>
            <person name="Frickenhaus S."/>
            <person name="Maumus F."/>
            <person name="Mcmullan M."/>
            <person name="Sanges R."/>
            <person name="Schmutz J."/>
            <person name="Toseland A."/>
            <person name="Valas R."/>
            <person name="Veluchamy A."/>
            <person name="Ward B.J."/>
            <person name="Allen A."/>
            <person name="Barry K."/>
            <person name="Falciatore A."/>
            <person name="Ferrante M."/>
            <person name="Fortunato A.E."/>
            <person name="Gloeckner G."/>
            <person name="Gruber A."/>
            <person name="Hipkin R."/>
            <person name="Janech M."/>
            <person name="Kroth P."/>
            <person name="Leese F."/>
            <person name="Lindquist E."/>
            <person name="Lyon B.R."/>
            <person name="Martin J."/>
            <person name="Mayer C."/>
            <person name="Parker M."/>
            <person name="Quesneville H."/>
            <person name="Raymond J."/>
            <person name="Uhlig C."/>
            <person name="Valentin K.U."/>
            <person name="Worden A.Z."/>
            <person name="Armbrust E.V."/>
            <person name="Bowler C."/>
            <person name="Green B."/>
            <person name="Moulton V."/>
            <person name="Van Oosterhout C."/>
            <person name="Grigoriev I."/>
        </authorList>
    </citation>
    <scope>NUCLEOTIDE SEQUENCE [LARGE SCALE GENOMIC DNA]</scope>
    <source>
        <strain evidence="3 4">CCMP1102</strain>
    </source>
</reference>
<dbReference type="EMBL" id="KV784373">
    <property type="protein sequence ID" value="OEU10182.1"/>
    <property type="molecule type" value="Genomic_DNA"/>
</dbReference>
<dbReference type="InterPro" id="IPR003582">
    <property type="entry name" value="ShKT_dom"/>
</dbReference>
<dbReference type="Proteomes" id="UP000095751">
    <property type="component" value="Unassembled WGS sequence"/>
</dbReference>
<dbReference type="KEGG" id="fcy:FRACYDRAFT_247795"/>
<evidence type="ECO:0000313" key="3">
    <source>
        <dbReference type="EMBL" id="OEU10182.1"/>
    </source>
</evidence>
<dbReference type="PROSITE" id="PS51670">
    <property type="entry name" value="SHKT"/>
    <property type="match status" value="1"/>
</dbReference>
<dbReference type="Gene3D" id="3.40.390.10">
    <property type="entry name" value="Collagenase (Catalytic Domain)"/>
    <property type="match status" value="1"/>
</dbReference>
<evidence type="ECO:0000256" key="1">
    <source>
        <dbReference type="SAM" id="MobiDB-lite"/>
    </source>
</evidence>
<protein>
    <recommendedName>
        <fullName evidence="2">ShKT domain-containing protein</fullName>
    </recommendedName>
</protein>
<dbReference type="SUPFAM" id="SSF55486">
    <property type="entry name" value="Metalloproteases ('zincins'), catalytic domain"/>
    <property type="match status" value="1"/>
</dbReference>
<feature type="region of interest" description="Disordered" evidence="1">
    <location>
        <begin position="133"/>
        <end position="159"/>
    </location>
</feature>
<dbReference type="InParanoid" id="A0A1E7EWB1"/>
<evidence type="ECO:0000259" key="2">
    <source>
        <dbReference type="PROSITE" id="PS51670"/>
    </source>
</evidence>
<keyword evidence="4" id="KW-1185">Reference proteome</keyword>
<name>A0A1E7EWB1_9STRA</name>